<dbReference type="EMBL" id="CAJNOI010000220">
    <property type="protein sequence ID" value="CAF1192200.1"/>
    <property type="molecule type" value="Genomic_DNA"/>
</dbReference>
<gene>
    <name evidence="3" type="ORF">BJG266_LOCUS26399</name>
    <name evidence="4" type="ORF">QVE165_LOCUS42127</name>
</gene>
<keyword evidence="1" id="KW-0472">Membrane</keyword>
<dbReference type="Proteomes" id="UP000663832">
    <property type="component" value="Unassembled WGS sequence"/>
</dbReference>
<keyword evidence="2" id="KW-0732">Signal</keyword>
<keyword evidence="5" id="KW-1185">Reference proteome</keyword>
<dbReference type="OrthoDB" id="10049485at2759"/>
<sequence>MFVSLFMMNLFSIINAITYSNTENYDAYGIRIGSTDHFVVLAQNDALRYVVSMAPYGNEYQCSYYYNTSNDFVINIAVGRRQNASQLSFVYLLTNSTDGYYQKIGLYTFSRVNNGNSSNGSCNQLVNINVGTHEVKVWNRPPSEMSTLQVDLYGKYAYGFLSKAIFIYDIYNDFVQDLLWNDIFSSIIVEPHALDIGETNNGISMAIMAGYYQFDIGKTLPAVYLIRLNPPYNMTLIDNYTFLSDNQKYIQQHYTSTYQFNYVMSVSIDDRNQQVLVGIPQLSTTYLFSFNSTRLLLINTFNYPARSITWLDNDGIQAGFLLSDVSTLPWAQSRIQIVNISSNDILYAYPNNQQTIEQWSSIPPIFIQLRKTYDYQLVILTTDGTVLLVPSAEAGYYIDTDDINSVRKLPKICPSGTYKSIRGTTPCTICPTKTRSSPPNLSSNSSNIIYPPINCTSCLSDSFCPLGSISDINQSSIQSISQAYAYPTSSANPSFDDILMQNTFYIETISRRCVLISPFFWALMTLLVAFIILIIMGILYCSPAGMKYFHRFETVFRHSDLIGNGEFWFGGLISFAIILLIIYSFWFAALFLRKYPLETSTDATFACDTTLRNAQYSSSLQLLTTIKTDQQAPIFDMLDMQDFTMTISFIQTGYTCNDIAAQENVGTYSVSLPYGNCTIQPDNATLTVVYRVPYHQMTIQINLTGLYYIGGILICLTGPRITNNSSWYTVQEMNYCQFYFTSDQTIGETTEIYFSLTKVINQTDSLEYNGLSNYSAIWIPTSTHGSLNDRVAYLQEGAYHRYLYTQHTVIINFQETPFYVMNEQEPIARTAEIMFHNVLFTTTVISIFALAFVIFKLIFMPVVKWILKIKHVYLNIVN</sequence>
<evidence type="ECO:0000256" key="1">
    <source>
        <dbReference type="SAM" id="Phobius"/>
    </source>
</evidence>
<accession>A0A814VUV8</accession>
<evidence type="ECO:0000313" key="3">
    <source>
        <dbReference type="EMBL" id="CAF1192200.1"/>
    </source>
</evidence>
<keyword evidence="1" id="KW-0812">Transmembrane</keyword>
<feature type="chain" id="PRO_5036226304" evidence="2">
    <location>
        <begin position="17"/>
        <end position="878"/>
    </location>
</feature>
<reference evidence="3" key="1">
    <citation type="submission" date="2021-02" db="EMBL/GenBank/DDBJ databases">
        <authorList>
            <person name="Nowell W R."/>
        </authorList>
    </citation>
    <scope>NUCLEOTIDE SEQUENCE</scope>
</reference>
<evidence type="ECO:0000313" key="6">
    <source>
        <dbReference type="Proteomes" id="UP000663877"/>
    </source>
</evidence>
<evidence type="ECO:0000313" key="5">
    <source>
        <dbReference type="Proteomes" id="UP000663832"/>
    </source>
</evidence>
<proteinExistence type="predicted"/>
<feature type="transmembrane region" description="Helical" evidence="1">
    <location>
        <begin position="519"/>
        <end position="541"/>
    </location>
</feature>
<dbReference type="AlphaFoldDB" id="A0A814VUV8"/>
<comment type="caution">
    <text evidence="3">The sequence shown here is derived from an EMBL/GenBank/DDBJ whole genome shotgun (WGS) entry which is preliminary data.</text>
</comment>
<dbReference type="EMBL" id="CAJNOM010000514">
    <property type="protein sequence ID" value="CAF1479235.1"/>
    <property type="molecule type" value="Genomic_DNA"/>
</dbReference>
<name>A0A814VUV8_9BILA</name>
<feature type="transmembrane region" description="Helical" evidence="1">
    <location>
        <begin position="838"/>
        <end position="859"/>
    </location>
</feature>
<protein>
    <submittedName>
        <fullName evidence="3">Uncharacterized protein</fullName>
    </submittedName>
</protein>
<dbReference type="Proteomes" id="UP000663877">
    <property type="component" value="Unassembled WGS sequence"/>
</dbReference>
<keyword evidence="1" id="KW-1133">Transmembrane helix</keyword>
<evidence type="ECO:0000256" key="2">
    <source>
        <dbReference type="SAM" id="SignalP"/>
    </source>
</evidence>
<feature type="transmembrane region" description="Helical" evidence="1">
    <location>
        <begin position="567"/>
        <end position="592"/>
    </location>
</feature>
<feature type="signal peptide" evidence="2">
    <location>
        <begin position="1"/>
        <end position="16"/>
    </location>
</feature>
<organism evidence="3 6">
    <name type="scientific">Adineta steineri</name>
    <dbReference type="NCBI Taxonomy" id="433720"/>
    <lineage>
        <taxon>Eukaryota</taxon>
        <taxon>Metazoa</taxon>
        <taxon>Spiralia</taxon>
        <taxon>Gnathifera</taxon>
        <taxon>Rotifera</taxon>
        <taxon>Eurotatoria</taxon>
        <taxon>Bdelloidea</taxon>
        <taxon>Adinetida</taxon>
        <taxon>Adinetidae</taxon>
        <taxon>Adineta</taxon>
    </lineage>
</organism>
<evidence type="ECO:0000313" key="4">
    <source>
        <dbReference type="EMBL" id="CAF1479235.1"/>
    </source>
</evidence>